<dbReference type="GO" id="GO:0004842">
    <property type="term" value="F:ubiquitin-protein transferase activity"/>
    <property type="evidence" value="ECO:0007669"/>
    <property type="project" value="InterPro"/>
</dbReference>
<keyword evidence="3" id="KW-0227">DNA damage</keyword>
<dbReference type="GO" id="GO:0045944">
    <property type="term" value="P:positive regulation of transcription by RNA polymerase II"/>
    <property type="evidence" value="ECO:0007669"/>
    <property type="project" value="TreeGrafter"/>
</dbReference>
<reference evidence="7 8" key="1">
    <citation type="submission" date="2019-01" db="EMBL/GenBank/DDBJ databases">
        <title>A draft genome assembly of the solar-powered sea slug Elysia chlorotica.</title>
        <authorList>
            <person name="Cai H."/>
            <person name="Li Q."/>
            <person name="Fang X."/>
            <person name="Li J."/>
            <person name="Curtis N.E."/>
            <person name="Altenburger A."/>
            <person name="Shibata T."/>
            <person name="Feng M."/>
            <person name="Maeda T."/>
            <person name="Schwartz J.A."/>
            <person name="Shigenobu S."/>
            <person name="Lundholm N."/>
            <person name="Nishiyama T."/>
            <person name="Yang H."/>
            <person name="Hasebe M."/>
            <person name="Li S."/>
            <person name="Pierce S.K."/>
            <person name="Wang J."/>
        </authorList>
    </citation>
    <scope>NUCLEOTIDE SEQUENCE [LARGE SCALE GENOMIC DNA]</scope>
    <source>
        <strain evidence="7">EC2010</strain>
        <tissue evidence="7">Whole organism of an adult</tissue>
    </source>
</reference>
<evidence type="ECO:0000259" key="6">
    <source>
        <dbReference type="PROSITE" id="PS50172"/>
    </source>
</evidence>
<dbReference type="AlphaFoldDB" id="A0A3S1H9J2"/>
<comment type="caution">
    <text evidence="7">The sequence shown here is derived from an EMBL/GenBank/DDBJ whole genome shotgun (WGS) entry which is preliminary data.</text>
</comment>
<feature type="domain" description="BRCT" evidence="6">
    <location>
        <begin position="69"/>
        <end position="173"/>
    </location>
</feature>
<dbReference type="STRING" id="188477.A0A3S1H9J2"/>
<accession>A0A3S1H9J2</accession>
<protein>
    <recommendedName>
        <fullName evidence="6">BRCT domain-containing protein</fullName>
    </recommendedName>
</protein>
<keyword evidence="5" id="KW-0539">Nucleus</keyword>
<dbReference type="PANTHER" id="PTHR13763">
    <property type="entry name" value="BREAST CANCER TYPE 1 SUSCEPTIBILITY PROTEIN BRCA1"/>
    <property type="match status" value="1"/>
</dbReference>
<dbReference type="PANTHER" id="PTHR13763:SF0">
    <property type="entry name" value="BREAST CANCER TYPE 1 SUSCEPTIBILITY PROTEIN"/>
    <property type="match status" value="1"/>
</dbReference>
<dbReference type="SUPFAM" id="SSF52113">
    <property type="entry name" value="BRCT domain"/>
    <property type="match status" value="1"/>
</dbReference>
<dbReference type="EMBL" id="RQTK01000790">
    <property type="protein sequence ID" value="RUS74890.1"/>
    <property type="molecule type" value="Genomic_DNA"/>
</dbReference>
<evidence type="ECO:0000256" key="1">
    <source>
        <dbReference type="ARBA" id="ARBA00004123"/>
    </source>
</evidence>
<evidence type="ECO:0000313" key="8">
    <source>
        <dbReference type="Proteomes" id="UP000271974"/>
    </source>
</evidence>
<comment type="subcellular location">
    <subcellularLocation>
        <location evidence="1">Nucleus</location>
    </subcellularLocation>
</comment>
<dbReference type="InterPro" id="IPR036420">
    <property type="entry name" value="BRCT_dom_sf"/>
</dbReference>
<keyword evidence="4" id="KW-0234">DNA repair</keyword>
<dbReference type="GO" id="GO:0070531">
    <property type="term" value="C:BRCA1-A complex"/>
    <property type="evidence" value="ECO:0007669"/>
    <property type="project" value="TreeGrafter"/>
</dbReference>
<dbReference type="PRINTS" id="PR00493">
    <property type="entry name" value="BRSTCANCERI"/>
</dbReference>
<dbReference type="GO" id="GO:0000724">
    <property type="term" value="P:double-strand break repair via homologous recombination"/>
    <property type="evidence" value="ECO:0007669"/>
    <property type="project" value="TreeGrafter"/>
</dbReference>
<dbReference type="PROSITE" id="PS50172">
    <property type="entry name" value="BRCT"/>
    <property type="match status" value="2"/>
</dbReference>
<evidence type="ECO:0000256" key="4">
    <source>
        <dbReference type="ARBA" id="ARBA00023204"/>
    </source>
</evidence>
<dbReference type="GO" id="GO:0031436">
    <property type="term" value="C:BRCA1-BARD1 complex"/>
    <property type="evidence" value="ECO:0007669"/>
    <property type="project" value="TreeGrafter"/>
</dbReference>
<dbReference type="GO" id="GO:0003677">
    <property type="term" value="F:DNA binding"/>
    <property type="evidence" value="ECO:0007669"/>
    <property type="project" value="InterPro"/>
</dbReference>
<name>A0A3S1H9J2_ELYCH</name>
<sequence>MRTESDQSLVCDRTLKFFQGIAHKCWVVAFTWMKKSLSRNRLLPEAGFEISGDTSAGEFSGGVCRSRESDQPLFADFCFACVGTSQEMPKESLFELLTVCGASCVEDPVALISQVAKHKIIVRCSDSDAEPSGVEIDMFNGLYKHMGLITVMREWILDSLGSYVLQPMASYVLNTVDNVAVPF</sequence>
<dbReference type="Proteomes" id="UP000271974">
    <property type="component" value="Unassembled WGS sequence"/>
</dbReference>
<dbReference type="OrthoDB" id="6105938at2759"/>
<dbReference type="InterPro" id="IPR011364">
    <property type="entry name" value="BRCA1"/>
</dbReference>
<evidence type="ECO:0000256" key="5">
    <source>
        <dbReference type="ARBA" id="ARBA00023242"/>
    </source>
</evidence>
<gene>
    <name evidence="7" type="ORF">EGW08_017355</name>
</gene>
<evidence type="ECO:0000256" key="3">
    <source>
        <dbReference type="ARBA" id="ARBA00022763"/>
    </source>
</evidence>
<dbReference type="InterPro" id="IPR031099">
    <property type="entry name" value="BRCA1-associated"/>
</dbReference>
<organism evidence="7 8">
    <name type="scientific">Elysia chlorotica</name>
    <name type="common">Eastern emerald elysia</name>
    <name type="synonym">Sea slug</name>
    <dbReference type="NCBI Taxonomy" id="188477"/>
    <lineage>
        <taxon>Eukaryota</taxon>
        <taxon>Metazoa</taxon>
        <taxon>Spiralia</taxon>
        <taxon>Lophotrochozoa</taxon>
        <taxon>Mollusca</taxon>
        <taxon>Gastropoda</taxon>
        <taxon>Heterobranchia</taxon>
        <taxon>Euthyneura</taxon>
        <taxon>Panpulmonata</taxon>
        <taxon>Sacoglossa</taxon>
        <taxon>Placobranchoidea</taxon>
        <taxon>Plakobranchidae</taxon>
        <taxon>Elysia</taxon>
    </lineage>
</organism>
<dbReference type="InterPro" id="IPR001357">
    <property type="entry name" value="BRCT_dom"/>
</dbReference>
<dbReference type="GO" id="GO:0008270">
    <property type="term" value="F:zinc ion binding"/>
    <property type="evidence" value="ECO:0007669"/>
    <property type="project" value="InterPro"/>
</dbReference>
<proteinExistence type="predicted"/>
<evidence type="ECO:0000313" key="7">
    <source>
        <dbReference type="EMBL" id="RUS74890.1"/>
    </source>
</evidence>
<feature type="domain" description="BRCT" evidence="6">
    <location>
        <begin position="1"/>
        <end position="50"/>
    </location>
</feature>
<keyword evidence="2" id="KW-0677">Repeat</keyword>
<keyword evidence="8" id="KW-1185">Reference proteome</keyword>
<dbReference type="Gene3D" id="3.40.50.10190">
    <property type="entry name" value="BRCT domain"/>
    <property type="match status" value="2"/>
</dbReference>
<evidence type="ECO:0000256" key="2">
    <source>
        <dbReference type="ARBA" id="ARBA00022737"/>
    </source>
</evidence>